<evidence type="ECO:0000256" key="2">
    <source>
        <dbReference type="SAM" id="SignalP"/>
    </source>
</evidence>
<evidence type="ECO:0000256" key="1">
    <source>
        <dbReference type="SAM" id="MobiDB-lite"/>
    </source>
</evidence>
<evidence type="ECO:0000313" key="4">
    <source>
        <dbReference type="Proteomes" id="UP000654075"/>
    </source>
</evidence>
<proteinExistence type="predicted"/>
<name>A0A813HP56_POLGL</name>
<evidence type="ECO:0000313" key="3">
    <source>
        <dbReference type="EMBL" id="CAE8639296.1"/>
    </source>
</evidence>
<protein>
    <submittedName>
        <fullName evidence="3">Uncharacterized protein</fullName>
    </submittedName>
</protein>
<keyword evidence="2" id="KW-0732">Signal</keyword>
<organism evidence="3 4">
    <name type="scientific">Polarella glacialis</name>
    <name type="common">Dinoflagellate</name>
    <dbReference type="NCBI Taxonomy" id="89957"/>
    <lineage>
        <taxon>Eukaryota</taxon>
        <taxon>Sar</taxon>
        <taxon>Alveolata</taxon>
        <taxon>Dinophyceae</taxon>
        <taxon>Suessiales</taxon>
        <taxon>Suessiaceae</taxon>
        <taxon>Polarella</taxon>
    </lineage>
</organism>
<feature type="signal peptide" evidence="2">
    <location>
        <begin position="1"/>
        <end position="22"/>
    </location>
</feature>
<comment type="caution">
    <text evidence="3">The sequence shown here is derived from an EMBL/GenBank/DDBJ whole genome shotgun (WGS) entry which is preliminary data.</text>
</comment>
<feature type="non-terminal residue" evidence="3">
    <location>
        <position position="105"/>
    </location>
</feature>
<dbReference type="AlphaFoldDB" id="A0A813HP56"/>
<keyword evidence="4" id="KW-1185">Reference proteome</keyword>
<reference evidence="3" key="1">
    <citation type="submission" date="2021-02" db="EMBL/GenBank/DDBJ databases">
        <authorList>
            <person name="Dougan E. K."/>
            <person name="Rhodes N."/>
            <person name="Thang M."/>
            <person name="Chan C."/>
        </authorList>
    </citation>
    <scope>NUCLEOTIDE SEQUENCE</scope>
</reference>
<sequence length="105" mass="11338">RKPSTLKALVVFIILYQHSAWAETADDCLNVEEPGYSGGDRQCFGTDPVGMVCGWDGAAEEAYCEVAPSGLRVCARRRGGGRCKPDNNKPHTDKVHDREGSGGEL</sequence>
<accession>A0A813HP56</accession>
<gene>
    <name evidence="3" type="ORF">PGLA1383_LOCUS54341</name>
</gene>
<dbReference type="Proteomes" id="UP000654075">
    <property type="component" value="Unassembled WGS sequence"/>
</dbReference>
<feature type="region of interest" description="Disordered" evidence="1">
    <location>
        <begin position="78"/>
        <end position="105"/>
    </location>
</feature>
<feature type="chain" id="PRO_5032343232" evidence="2">
    <location>
        <begin position="23"/>
        <end position="105"/>
    </location>
</feature>
<dbReference type="EMBL" id="CAJNNV010032214">
    <property type="protein sequence ID" value="CAE8639296.1"/>
    <property type="molecule type" value="Genomic_DNA"/>
</dbReference>
<feature type="compositionally biased region" description="Basic and acidic residues" evidence="1">
    <location>
        <begin position="83"/>
        <end position="105"/>
    </location>
</feature>